<evidence type="ECO:0000259" key="5">
    <source>
        <dbReference type="Pfam" id="PF00089"/>
    </source>
</evidence>
<dbReference type="Pfam" id="PF00089">
    <property type="entry name" value="Trypsin"/>
    <property type="match status" value="1"/>
</dbReference>
<dbReference type="InterPro" id="IPR041517">
    <property type="entry name" value="DEGP_PDZ"/>
</dbReference>
<dbReference type="PANTHER" id="PTHR45980:SF17">
    <property type="entry name" value="PROTEASE DO-LIKE PDZ DOMAIN-CONTAINING PROTEIN"/>
    <property type="match status" value="1"/>
</dbReference>
<feature type="domain" description="Protease Do-like PDZ" evidence="6">
    <location>
        <begin position="352"/>
        <end position="487"/>
    </location>
</feature>
<evidence type="ECO:0000256" key="4">
    <source>
        <dbReference type="ARBA" id="ARBA00022825"/>
    </source>
</evidence>
<keyword evidence="8" id="KW-1185">Reference proteome</keyword>
<evidence type="ECO:0000313" key="7">
    <source>
        <dbReference type="EMBL" id="CAH8307330.1"/>
    </source>
</evidence>
<evidence type="ECO:0000259" key="6">
    <source>
        <dbReference type="Pfam" id="PF17815"/>
    </source>
</evidence>
<dbReference type="Pfam" id="PF17815">
    <property type="entry name" value="PDZ_3"/>
    <property type="match status" value="1"/>
</dbReference>
<dbReference type="InterPro" id="IPR001940">
    <property type="entry name" value="Peptidase_S1C"/>
</dbReference>
<name>A0ABC8IZU5_ERUVS</name>
<organism evidence="7 8">
    <name type="scientific">Eruca vesicaria subsp. sativa</name>
    <name type="common">Garden rocket</name>
    <name type="synonym">Eruca sativa</name>
    <dbReference type="NCBI Taxonomy" id="29727"/>
    <lineage>
        <taxon>Eukaryota</taxon>
        <taxon>Viridiplantae</taxon>
        <taxon>Streptophyta</taxon>
        <taxon>Embryophyta</taxon>
        <taxon>Tracheophyta</taxon>
        <taxon>Spermatophyta</taxon>
        <taxon>Magnoliopsida</taxon>
        <taxon>eudicotyledons</taxon>
        <taxon>Gunneridae</taxon>
        <taxon>Pentapetalae</taxon>
        <taxon>rosids</taxon>
        <taxon>malvids</taxon>
        <taxon>Brassicales</taxon>
        <taxon>Brassicaceae</taxon>
        <taxon>Brassiceae</taxon>
        <taxon>Eruca</taxon>
    </lineage>
</organism>
<dbReference type="SUPFAM" id="SSF50156">
    <property type="entry name" value="PDZ domain-like"/>
    <property type="match status" value="1"/>
</dbReference>
<dbReference type="GO" id="GO:0008236">
    <property type="term" value="F:serine-type peptidase activity"/>
    <property type="evidence" value="ECO:0007669"/>
    <property type="project" value="UniProtKB-KW"/>
</dbReference>
<comment type="caution">
    <text evidence="7">The sequence shown here is derived from an EMBL/GenBank/DDBJ whole genome shotgun (WGS) entry which is preliminary data.</text>
</comment>
<protein>
    <recommendedName>
        <fullName evidence="9">Protease Do-like PDZ domain-containing protein</fullName>
    </recommendedName>
</protein>
<evidence type="ECO:0000256" key="2">
    <source>
        <dbReference type="ARBA" id="ARBA00022670"/>
    </source>
</evidence>
<dbReference type="EMBL" id="CAKOAT010067377">
    <property type="protein sequence ID" value="CAH8307330.1"/>
    <property type="molecule type" value="Genomic_DNA"/>
</dbReference>
<gene>
    <name evidence="7" type="ORF">ERUC_LOCUS4890</name>
</gene>
<evidence type="ECO:0000256" key="1">
    <source>
        <dbReference type="ARBA" id="ARBA00010541"/>
    </source>
</evidence>
<comment type="similarity">
    <text evidence="1">Belongs to the peptidase S1C family.</text>
</comment>
<dbReference type="InterPro" id="IPR001254">
    <property type="entry name" value="Trypsin_dom"/>
</dbReference>
<dbReference type="Gene3D" id="3.20.190.20">
    <property type="match status" value="1"/>
</dbReference>
<dbReference type="Proteomes" id="UP001642260">
    <property type="component" value="Unassembled WGS sequence"/>
</dbReference>
<dbReference type="GO" id="GO:0006508">
    <property type="term" value="P:proteolysis"/>
    <property type="evidence" value="ECO:0007669"/>
    <property type="project" value="UniProtKB-KW"/>
</dbReference>
<dbReference type="SUPFAM" id="SSF50494">
    <property type="entry name" value="Trypsin-like serine proteases"/>
    <property type="match status" value="1"/>
</dbReference>
<dbReference type="PANTHER" id="PTHR45980">
    <property type="match status" value="1"/>
</dbReference>
<dbReference type="InterPro" id="IPR046449">
    <property type="entry name" value="DEGP_PDZ_sf"/>
</dbReference>
<keyword evidence="4" id="KW-0720">Serine protease</keyword>
<evidence type="ECO:0000313" key="8">
    <source>
        <dbReference type="Proteomes" id="UP001642260"/>
    </source>
</evidence>
<dbReference type="InterPro" id="IPR036034">
    <property type="entry name" value="PDZ_sf"/>
</dbReference>
<accession>A0ABC8IZU5</accession>
<feature type="domain" description="Peptidase S1" evidence="5">
    <location>
        <begin position="56"/>
        <end position="229"/>
    </location>
</feature>
<dbReference type="AlphaFoldDB" id="A0ABC8IZU5"/>
<dbReference type="Gene3D" id="2.30.42.10">
    <property type="match status" value="1"/>
</dbReference>
<keyword evidence="2" id="KW-0645">Protease</keyword>
<keyword evidence="3" id="KW-0378">Hydrolase</keyword>
<sequence>MFRGSFRFLSSQSVSTIFSSRFSSIPAAENAKDSVIDLTLNSVVKVFCLSSTSSVLQPWQKKLPTKKSGSGFVISNNKILTNAHVVSDHTFVQVRKHDSPTKFKAKVETVGHDCDLAILKINSKKFWKDLKPLDLGDVPPLNETVFVVGFPRGGDNISITKGVVSRVEVTKYAHSKAKLMTIQTDAAINSGNSGGPAFMDNKVIGVAFQGLTSSQNIGYIIPTPIVKHFITSVEENVQFPGFCSLGISCQSMENAGIRRLFKMTPKMTGTLIRRVDPLSSCYGILKEKDVLLSVDGVSVGNDQTVVLRKTESIDFNHLVSMKKPCEKTSLQILREGKKHVFSINIKPVKALIPEYKYDMLPSYYIFAGFVFLPLTQAYMDIAPVSESLPGKVPKTAGEQIVILSQQILEDDINTGYRDLEDLQVKEVNGVRVDNMKHLLQLIEKCCTDNLRLDLERGYIINIDYKSGKNVSTKILRRYGIPNAMSKDLQSLKVDCS</sequence>
<dbReference type="PRINTS" id="PR00834">
    <property type="entry name" value="PROTEASES2C"/>
</dbReference>
<evidence type="ECO:0000256" key="3">
    <source>
        <dbReference type="ARBA" id="ARBA00022801"/>
    </source>
</evidence>
<proteinExistence type="inferred from homology"/>
<dbReference type="Gene3D" id="2.40.10.120">
    <property type="match status" value="1"/>
</dbReference>
<evidence type="ECO:0008006" key="9">
    <source>
        <dbReference type="Google" id="ProtNLM"/>
    </source>
</evidence>
<dbReference type="InterPro" id="IPR009003">
    <property type="entry name" value="Peptidase_S1_PA"/>
</dbReference>
<reference evidence="7 8" key="1">
    <citation type="submission" date="2022-03" db="EMBL/GenBank/DDBJ databases">
        <authorList>
            <person name="Macdonald S."/>
            <person name="Ahmed S."/>
            <person name="Newling K."/>
        </authorList>
    </citation>
    <scope>NUCLEOTIDE SEQUENCE [LARGE SCALE GENOMIC DNA]</scope>
</reference>